<organism evidence="2 3">
    <name type="scientific">Streptomyces malaysiense</name>
    <dbReference type="NCBI Taxonomy" id="1428626"/>
    <lineage>
        <taxon>Bacteria</taxon>
        <taxon>Bacillati</taxon>
        <taxon>Actinomycetota</taxon>
        <taxon>Actinomycetes</taxon>
        <taxon>Kitasatosporales</taxon>
        <taxon>Streptomycetaceae</taxon>
        <taxon>Streptomyces</taxon>
    </lineage>
</organism>
<evidence type="ECO:0008006" key="4">
    <source>
        <dbReference type="Google" id="ProtNLM"/>
    </source>
</evidence>
<comment type="caution">
    <text evidence="2">The sequence shown here is derived from an EMBL/GenBank/DDBJ whole genome shotgun (WGS) entry which is preliminary data.</text>
</comment>
<keyword evidence="1" id="KW-0732">Signal</keyword>
<feature type="signal peptide" evidence="1">
    <location>
        <begin position="1"/>
        <end position="26"/>
    </location>
</feature>
<evidence type="ECO:0000313" key="2">
    <source>
        <dbReference type="EMBL" id="OIK25537.1"/>
    </source>
</evidence>
<accession>A0A1J4PXQ5</accession>
<evidence type="ECO:0000313" key="3">
    <source>
        <dbReference type="Proteomes" id="UP000034838"/>
    </source>
</evidence>
<sequence>MVKCALKCGFVAAAAAAMLVGSGTFAAADSTGTMHIVEGQLVTLPASPGGGYAGTAAASAKCPAGEVLTGGGAEVKAGNSFVQRYNLGASRPIGGETWWAYATNSDTSNPGTIQAFAVCAKVTNLDVVHTP</sequence>
<dbReference type="Proteomes" id="UP000034838">
    <property type="component" value="Unassembled WGS sequence"/>
</dbReference>
<protein>
    <recommendedName>
        <fullName evidence="4">Secreted protein</fullName>
    </recommendedName>
</protein>
<dbReference type="AlphaFoldDB" id="A0A1J4PXQ5"/>
<name>A0A1J4PXQ5_9ACTN</name>
<gene>
    <name evidence="2" type="ORF">VT52_021135</name>
</gene>
<dbReference type="EMBL" id="LBDA02000051">
    <property type="protein sequence ID" value="OIK25537.1"/>
    <property type="molecule type" value="Genomic_DNA"/>
</dbReference>
<evidence type="ECO:0000256" key="1">
    <source>
        <dbReference type="SAM" id="SignalP"/>
    </source>
</evidence>
<proteinExistence type="predicted"/>
<keyword evidence="3" id="KW-1185">Reference proteome</keyword>
<reference evidence="2" key="1">
    <citation type="submission" date="2016-10" db="EMBL/GenBank/DDBJ databases">
        <title>Genome sequence of Streptomyces malaysiense MUSC 136.</title>
        <authorList>
            <person name="Lee L.-H."/>
            <person name="Ser H.-L."/>
        </authorList>
    </citation>
    <scope>NUCLEOTIDE SEQUENCE [LARGE SCALE GENOMIC DNA]</scope>
    <source>
        <strain evidence="2">MUSC 136</strain>
    </source>
</reference>
<feature type="chain" id="PRO_5038904419" description="Secreted protein" evidence="1">
    <location>
        <begin position="27"/>
        <end position="131"/>
    </location>
</feature>
<dbReference type="OrthoDB" id="4244833at2"/>